<proteinExistence type="inferred from homology"/>
<dbReference type="CDD" id="cd08513">
    <property type="entry name" value="PBP2_thermophilic_Hb8_like"/>
    <property type="match status" value="1"/>
</dbReference>
<gene>
    <name evidence="7" type="ORF">C7B45_04915</name>
</gene>
<dbReference type="Proteomes" id="UP000241848">
    <property type="component" value="Unassembled WGS sequence"/>
</dbReference>
<evidence type="ECO:0000313" key="7">
    <source>
        <dbReference type="EMBL" id="PSR22965.1"/>
    </source>
</evidence>
<dbReference type="GO" id="GO:0042597">
    <property type="term" value="C:periplasmic space"/>
    <property type="evidence" value="ECO:0007669"/>
    <property type="project" value="UniProtKB-ARBA"/>
</dbReference>
<accession>A0A2T2WL55</accession>
<dbReference type="GO" id="GO:0043190">
    <property type="term" value="C:ATP-binding cassette (ABC) transporter complex"/>
    <property type="evidence" value="ECO:0007669"/>
    <property type="project" value="InterPro"/>
</dbReference>
<dbReference type="SUPFAM" id="SSF53850">
    <property type="entry name" value="Periplasmic binding protein-like II"/>
    <property type="match status" value="1"/>
</dbReference>
<evidence type="ECO:0000259" key="6">
    <source>
        <dbReference type="Pfam" id="PF00496"/>
    </source>
</evidence>
<dbReference type="AlphaFoldDB" id="A0A2T2WL55"/>
<protein>
    <submittedName>
        <fullName evidence="7">ABC transporter substrate-binding protein</fullName>
    </submittedName>
</protein>
<evidence type="ECO:0000313" key="8">
    <source>
        <dbReference type="Proteomes" id="UP000241848"/>
    </source>
</evidence>
<sequence length="573" mass="63899">MTVPRHIVASVASLAVGVLGLQASPPVWAAATNAPHQGGTIVVAMTPGVAPNGFLPIYSSATFTNINIQLSALLYKPLLDITPSDTIDFHRSIASRITWNPSGTVYTITLGHRYHWSNGQPITAADIVFSWQIIRAASQPNAPWVFGGQGFGGIPTRWKSVVAVNPSTVRITLNQPSNQEWFIHNGINQLTPLPQSVWDRYPTNMHQELLFLNRLQNSPLAPQYRVVDGPFRLTQYTPNDEWIFTPNPNYGGHRAYISRLIFQYETSDANEFIALKGGTVQVGYVPFALLSSARALSADAISPFYAFGFNYLDLNMSSKAGFIGRQFSQLYVRQALQMGINQPAMIKSFYHNEAVEDFSPIPAKPRTEFFDPSLKNPYPFDPRRGRALMEQHGWHLDHGVWTKGGHRFAFTLMYGNGSIAANSSLQLLAYDWGQEGFDVHLEPENASTAFGVMVGPKQSAWQMAYFPEGYWTYEPDYYPTGGGLFLPHAGGNYSHYQNATMNQLIAATYRPATTLAQSQARMFRYEAWAAHDLPVLYMPYYPALLVHSDSVHGVVRTENPVSILYSANDWWVS</sequence>
<comment type="caution">
    <text evidence="7">The sequence shown here is derived from an EMBL/GenBank/DDBJ whole genome shotgun (WGS) entry which is preliminary data.</text>
</comment>
<name>A0A2T2WL55_9FIRM</name>
<evidence type="ECO:0000256" key="2">
    <source>
        <dbReference type="ARBA" id="ARBA00005695"/>
    </source>
</evidence>
<organism evidence="7 8">
    <name type="scientific">Sulfobacillus acidophilus</name>
    <dbReference type="NCBI Taxonomy" id="53633"/>
    <lineage>
        <taxon>Bacteria</taxon>
        <taxon>Bacillati</taxon>
        <taxon>Bacillota</taxon>
        <taxon>Clostridia</taxon>
        <taxon>Eubacteriales</taxon>
        <taxon>Clostridiales Family XVII. Incertae Sedis</taxon>
        <taxon>Sulfobacillus</taxon>
    </lineage>
</organism>
<dbReference type="Gene3D" id="3.10.105.10">
    <property type="entry name" value="Dipeptide-binding Protein, Domain 3"/>
    <property type="match status" value="1"/>
</dbReference>
<keyword evidence="3" id="KW-0813">Transport</keyword>
<dbReference type="PANTHER" id="PTHR30290:SF10">
    <property type="entry name" value="PERIPLASMIC OLIGOPEPTIDE-BINDING PROTEIN-RELATED"/>
    <property type="match status" value="1"/>
</dbReference>
<comment type="subcellular location">
    <subcellularLocation>
        <location evidence="1">Cell envelope</location>
    </subcellularLocation>
</comment>
<dbReference type="PIRSF" id="PIRSF002741">
    <property type="entry name" value="MppA"/>
    <property type="match status" value="1"/>
</dbReference>
<reference evidence="7 8" key="1">
    <citation type="journal article" date="2014" name="BMC Genomics">
        <title>Comparison of environmental and isolate Sulfobacillus genomes reveals diverse carbon, sulfur, nitrogen, and hydrogen metabolisms.</title>
        <authorList>
            <person name="Justice N.B."/>
            <person name="Norman A."/>
            <person name="Brown C.T."/>
            <person name="Singh A."/>
            <person name="Thomas B.C."/>
            <person name="Banfield J.F."/>
        </authorList>
    </citation>
    <scope>NUCLEOTIDE SEQUENCE [LARGE SCALE GENOMIC DNA]</scope>
    <source>
        <strain evidence="7">AMDSBA3</strain>
    </source>
</reference>
<dbReference type="InterPro" id="IPR000914">
    <property type="entry name" value="SBP_5_dom"/>
</dbReference>
<evidence type="ECO:0000256" key="5">
    <source>
        <dbReference type="SAM" id="SignalP"/>
    </source>
</evidence>
<dbReference type="Gene3D" id="3.40.190.10">
    <property type="entry name" value="Periplasmic binding protein-like II"/>
    <property type="match status" value="1"/>
</dbReference>
<dbReference type="Pfam" id="PF00496">
    <property type="entry name" value="SBP_bac_5"/>
    <property type="match status" value="1"/>
</dbReference>
<dbReference type="PANTHER" id="PTHR30290">
    <property type="entry name" value="PERIPLASMIC BINDING COMPONENT OF ABC TRANSPORTER"/>
    <property type="match status" value="1"/>
</dbReference>
<dbReference type="InterPro" id="IPR039424">
    <property type="entry name" value="SBP_5"/>
</dbReference>
<dbReference type="GO" id="GO:1904680">
    <property type="term" value="F:peptide transmembrane transporter activity"/>
    <property type="evidence" value="ECO:0007669"/>
    <property type="project" value="TreeGrafter"/>
</dbReference>
<dbReference type="EMBL" id="PXYV01000010">
    <property type="protein sequence ID" value="PSR22965.1"/>
    <property type="molecule type" value="Genomic_DNA"/>
</dbReference>
<feature type="domain" description="Solute-binding protein family 5" evidence="6">
    <location>
        <begin position="92"/>
        <end position="477"/>
    </location>
</feature>
<dbReference type="GO" id="GO:0015833">
    <property type="term" value="P:peptide transport"/>
    <property type="evidence" value="ECO:0007669"/>
    <property type="project" value="TreeGrafter"/>
</dbReference>
<evidence type="ECO:0000256" key="4">
    <source>
        <dbReference type="ARBA" id="ARBA00022729"/>
    </source>
</evidence>
<feature type="chain" id="PRO_5015616758" evidence="5">
    <location>
        <begin position="30"/>
        <end position="573"/>
    </location>
</feature>
<feature type="signal peptide" evidence="5">
    <location>
        <begin position="1"/>
        <end position="29"/>
    </location>
</feature>
<dbReference type="InterPro" id="IPR030678">
    <property type="entry name" value="Peptide/Ni-bd"/>
</dbReference>
<dbReference type="GO" id="GO:0030313">
    <property type="term" value="C:cell envelope"/>
    <property type="evidence" value="ECO:0007669"/>
    <property type="project" value="UniProtKB-SubCell"/>
</dbReference>
<evidence type="ECO:0000256" key="1">
    <source>
        <dbReference type="ARBA" id="ARBA00004196"/>
    </source>
</evidence>
<keyword evidence="4 5" id="KW-0732">Signal</keyword>
<evidence type="ECO:0000256" key="3">
    <source>
        <dbReference type="ARBA" id="ARBA00022448"/>
    </source>
</evidence>
<comment type="similarity">
    <text evidence="2">Belongs to the bacterial solute-binding protein 5 family.</text>
</comment>